<keyword evidence="1" id="KW-0812">Transmembrane</keyword>
<feature type="transmembrane region" description="Helical" evidence="1">
    <location>
        <begin position="198"/>
        <end position="217"/>
    </location>
</feature>
<keyword evidence="1" id="KW-0472">Membrane</keyword>
<evidence type="ECO:0000313" key="3">
    <source>
        <dbReference type="Proteomes" id="UP000322530"/>
    </source>
</evidence>
<protein>
    <submittedName>
        <fullName evidence="2">Uncharacterized protein</fullName>
    </submittedName>
</protein>
<dbReference type="EMBL" id="BIXY01000105">
    <property type="protein sequence ID" value="GCF11326.1"/>
    <property type="molecule type" value="Genomic_DNA"/>
</dbReference>
<name>A0A5A5TJS3_9CHLR</name>
<feature type="transmembrane region" description="Helical" evidence="1">
    <location>
        <begin position="112"/>
        <end position="134"/>
    </location>
</feature>
<accession>A0A5A5TJS3</accession>
<dbReference type="Proteomes" id="UP000322530">
    <property type="component" value="Unassembled WGS sequence"/>
</dbReference>
<feature type="transmembrane region" description="Helical" evidence="1">
    <location>
        <begin position="79"/>
        <end position="100"/>
    </location>
</feature>
<comment type="caution">
    <text evidence="2">The sequence shown here is derived from an EMBL/GenBank/DDBJ whole genome shotgun (WGS) entry which is preliminary data.</text>
</comment>
<keyword evidence="1" id="KW-1133">Transmembrane helix</keyword>
<keyword evidence="3" id="KW-1185">Reference proteome</keyword>
<sequence>MISTFCAFFVFALAYLGLMHVIDPFPPFALIHNQHPDLKIAYQVIVIGAELSLLILLLGGCLILCVAFRNALLARRRDILFFLSGACILVGLFIGASWLARDFLAGNAVFSGIYVLIGLASALFSIILLAKGILRSEFDRTTLRLTVVATSIMLLTMLISLLGTLVWTLRLWADVPQFAIQQGITPGFAGGLGGSTGVGLAILMMAFAIGCCAWSLFRDLRTTATSALS</sequence>
<feature type="transmembrane region" description="Helical" evidence="1">
    <location>
        <begin position="40"/>
        <end position="67"/>
    </location>
</feature>
<evidence type="ECO:0000256" key="1">
    <source>
        <dbReference type="SAM" id="Phobius"/>
    </source>
</evidence>
<gene>
    <name evidence="2" type="ORF">KDI_48900</name>
</gene>
<proteinExistence type="predicted"/>
<evidence type="ECO:0000313" key="2">
    <source>
        <dbReference type="EMBL" id="GCF11326.1"/>
    </source>
</evidence>
<reference evidence="2 3" key="1">
    <citation type="submission" date="2019-01" db="EMBL/GenBank/DDBJ databases">
        <title>Draft genome sequence of Dictyobacter sp. Uno17.</title>
        <authorList>
            <person name="Wang C.M."/>
            <person name="Zheng Y."/>
            <person name="Sakai Y."/>
            <person name="Abe K."/>
            <person name="Yokota A."/>
            <person name="Yabe S."/>
        </authorList>
    </citation>
    <scope>NUCLEOTIDE SEQUENCE [LARGE SCALE GENOMIC DNA]</scope>
    <source>
        <strain evidence="2 3">Uno17</strain>
    </source>
</reference>
<organism evidence="2 3">
    <name type="scientific">Dictyobacter arantiisoli</name>
    <dbReference type="NCBI Taxonomy" id="2014874"/>
    <lineage>
        <taxon>Bacteria</taxon>
        <taxon>Bacillati</taxon>
        <taxon>Chloroflexota</taxon>
        <taxon>Ktedonobacteria</taxon>
        <taxon>Ktedonobacterales</taxon>
        <taxon>Dictyobacteraceae</taxon>
        <taxon>Dictyobacter</taxon>
    </lineage>
</organism>
<feature type="transmembrane region" description="Helical" evidence="1">
    <location>
        <begin position="146"/>
        <end position="169"/>
    </location>
</feature>
<dbReference type="AlphaFoldDB" id="A0A5A5TJS3"/>